<protein>
    <submittedName>
        <fullName evidence="1">Uncharacterized protein</fullName>
    </submittedName>
</protein>
<reference evidence="1" key="1">
    <citation type="submission" date="2023-10" db="EMBL/GenBank/DDBJ databases">
        <title>Genome assemblies of two species of porcelain crab, Petrolisthes cinctipes and Petrolisthes manimaculis (Anomura: Porcellanidae).</title>
        <authorList>
            <person name="Angst P."/>
        </authorList>
    </citation>
    <scope>NUCLEOTIDE SEQUENCE</scope>
    <source>
        <strain evidence="1">PB745_01</strain>
        <tissue evidence="1">Gill</tissue>
    </source>
</reference>
<evidence type="ECO:0000313" key="2">
    <source>
        <dbReference type="Proteomes" id="UP001286313"/>
    </source>
</evidence>
<comment type="caution">
    <text evidence="1">The sequence shown here is derived from an EMBL/GenBank/DDBJ whole genome shotgun (WGS) entry which is preliminary data.</text>
</comment>
<gene>
    <name evidence="1" type="ORF">Pcinc_018787</name>
</gene>
<sequence>MRICAVFVKWSSCYSESPSTVGSISSFYFDLRIYGLNRRWSEIPDTMVAYSEYPARYSMECYGRTSAHLFQWMGGPAYIADSTGAWGPPPYTLEEPPSPLMALLTGGKY</sequence>
<name>A0AAE1KMC7_PETCI</name>
<dbReference type="AlphaFoldDB" id="A0AAE1KMC7"/>
<keyword evidence="2" id="KW-1185">Reference proteome</keyword>
<organism evidence="1 2">
    <name type="scientific">Petrolisthes cinctipes</name>
    <name type="common">Flat porcelain crab</name>
    <dbReference type="NCBI Taxonomy" id="88211"/>
    <lineage>
        <taxon>Eukaryota</taxon>
        <taxon>Metazoa</taxon>
        <taxon>Ecdysozoa</taxon>
        <taxon>Arthropoda</taxon>
        <taxon>Crustacea</taxon>
        <taxon>Multicrustacea</taxon>
        <taxon>Malacostraca</taxon>
        <taxon>Eumalacostraca</taxon>
        <taxon>Eucarida</taxon>
        <taxon>Decapoda</taxon>
        <taxon>Pleocyemata</taxon>
        <taxon>Anomura</taxon>
        <taxon>Galatheoidea</taxon>
        <taxon>Porcellanidae</taxon>
        <taxon>Petrolisthes</taxon>
    </lineage>
</organism>
<accession>A0AAE1KMC7</accession>
<dbReference type="EMBL" id="JAWQEG010001822">
    <property type="protein sequence ID" value="KAK3876427.1"/>
    <property type="molecule type" value="Genomic_DNA"/>
</dbReference>
<proteinExistence type="predicted"/>
<evidence type="ECO:0000313" key="1">
    <source>
        <dbReference type="EMBL" id="KAK3876427.1"/>
    </source>
</evidence>
<dbReference type="Proteomes" id="UP001286313">
    <property type="component" value="Unassembled WGS sequence"/>
</dbReference>